<dbReference type="CDD" id="cd03278">
    <property type="entry name" value="ABC_SMC_barmotin"/>
    <property type="match status" value="1"/>
</dbReference>
<dbReference type="GO" id="GO:0007059">
    <property type="term" value="P:chromosome segregation"/>
    <property type="evidence" value="ECO:0007669"/>
    <property type="project" value="UniProtKB-UniRule"/>
</dbReference>
<evidence type="ECO:0000313" key="10">
    <source>
        <dbReference type="EMBL" id="SEP66992.1"/>
    </source>
</evidence>
<keyword evidence="11" id="KW-1185">Reference proteome</keyword>
<feature type="region of interest" description="Disordered" evidence="8">
    <location>
        <begin position="873"/>
        <end position="894"/>
    </location>
</feature>
<name>A0A1H8ZRF3_9HYPH</name>
<dbReference type="PANTHER" id="PTHR43977">
    <property type="entry name" value="STRUCTURAL MAINTENANCE OF CHROMOSOMES PROTEIN 3"/>
    <property type="match status" value="1"/>
</dbReference>
<feature type="binding site" evidence="7">
    <location>
        <begin position="32"/>
        <end position="39"/>
    </location>
    <ligand>
        <name>ATP</name>
        <dbReference type="ChEBI" id="CHEBI:30616"/>
    </ligand>
</feature>
<dbReference type="EMBL" id="FOFG01000001">
    <property type="protein sequence ID" value="SEP66992.1"/>
    <property type="molecule type" value="Genomic_DNA"/>
</dbReference>
<evidence type="ECO:0000256" key="5">
    <source>
        <dbReference type="ARBA" id="ARBA00023054"/>
    </source>
</evidence>
<keyword evidence="3 7" id="KW-0547">Nucleotide-binding</keyword>
<dbReference type="SUPFAM" id="SSF52540">
    <property type="entry name" value="P-loop containing nucleoside triphosphate hydrolases"/>
    <property type="match status" value="1"/>
</dbReference>
<dbReference type="GO" id="GO:0005524">
    <property type="term" value="F:ATP binding"/>
    <property type="evidence" value="ECO:0007669"/>
    <property type="project" value="UniProtKB-UniRule"/>
</dbReference>
<dbReference type="Proteomes" id="UP000199647">
    <property type="component" value="Unassembled WGS sequence"/>
</dbReference>
<dbReference type="GO" id="GO:0005694">
    <property type="term" value="C:chromosome"/>
    <property type="evidence" value="ECO:0007669"/>
    <property type="project" value="InterPro"/>
</dbReference>
<feature type="compositionally biased region" description="Basic and acidic residues" evidence="8">
    <location>
        <begin position="302"/>
        <end position="319"/>
    </location>
</feature>
<dbReference type="InterPro" id="IPR003395">
    <property type="entry name" value="RecF/RecN/SMC_N"/>
</dbReference>
<dbReference type="HAMAP" id="MF_01894">
    <property type="entry name" value="Smc_prok"/>
    <property type="match status" value="1"/>
</dbReference>
<dbReference type="Gene3D" id="3.40.50.300">
    <property type="entry name" value="P-loop containing nucleotide triphosphate hydrolases"/>
    <property type="match status" value="2"/>
</dbReference>
<dbReference type="STRING" id="1855383.SAMN05216548_101222"/>
<dbReference type="GO" id="GO:0006260">
    <property type="term" value="P:DNA replication"/>
    <property type="evidence" value="ECO:0007669"/>
    <property type="project" value="UniProtKB-UniRule"/>
</dbReference>
<keyword evidence="4 7" id="KW-0067">ATP-binding</keyword>
<dbReference type="GO" id="GO:0007062">
    <property type="term" value="P:sister chromatid cohesion"/>
    <property type="evidence" value="ECO:0007669"/>
    <property type="project" value="InterPro"/>
</dbReference>
<keyword evidence="6 7" id="KW-0238">DNA-binding</keyword>
<comment type="subcellular location">
    <subcellularLocation>
        <location evidence="1 7">Cytoplasm</location>
    </subcellularLocation>
</comment>
<reference evidence="10 11" key="1">
    <citation type="submission" date="2016-10" db="EMBL/GenBank/DDBJ databases">
        <authorList>
            <person name="de Groot N.N."/>
        </authorList>
    </citation>
    <scope>NUCLEOTIDE SEQUENCE [LARGE SCALE GENOMIC DNA]</scope>
    <source>
        <strain evidence="10 11">A52C2</strain>
    </source>
</reference>
<dbReference type="Pfam" id="PF02463">
    <property type="entry name" value="SMC_N"/>
    <property type="match status" value="1"/>
</dbReference>
<evidence type="ECO:0000256" key="1">
    <source>
        <dbReference type="ARBA" id="ARBA00004496"/>
    </source>
</evidence>
<dbReference type="InterPro" id="IPR024704">
    <property type="entry name" value="SMC"/>
</dbReference>
<evidence type="ECO:0000256" key="3">
    <source>
        <dbReference type="ARBA" id="ARBA00022741"/>
    </source>
</evidence>
<dbReference type="FunFam" id="3.40.50.300:FF:000901">
    <property type="entry name" value="Chromosome partition protein Smc"/>
    <property type="match status" value="1"/>
</dbReference>
<feature type="region of interest" description="Disordered" evidence="8">
    <location>
        <begin position="302"/>
        <end position="347"/>
    </location>
</feature>
<accession>A0A1H8ZRF3</accession>
<evidence type="ECO:0000259" key="9">
    <source>
        <dbReference type="Pfam" id="PF02463"/>
    </source>
</evidence>
<feature type="region of interest" description="Disordered" evidence="8">
    <location>
        <begin position="662"/>
        <end position="685"/>
    </location>
</feature>
<dbReference type="SUPFAM" id="SSF75553">
    <property type="entry name" value="Smc hinge domain"/>
    <property type="match status" value="1"/>
</dbReference>
<feature type="domain" description="RecF/RecN/SMC N-terminal" evidence="9">
    <location>
        <begin position="5"/>
        <end position="1136"/>
    </location>
</feature>
<evidence type="ECO:0000256" key="4">
    <source>
        <dbReference type="ARBA" id="ARBA00022840"/>
    </source>
</evidence>
<dbReference type="InterPro" id="IPR011890">
    <property type="entry name" value="SMC_prok"/>
</dbReference>
<evidence type="ECO:0000256" key="2">
    <source>
        <dbReference type="ARBA" id="ARBA00022490"/>
    </source>
</evidence>
<evidence type="ECO:0000256" key="8">
    <source>
        <dbReference type="SAM" id="MobiDB-lite"/>
    </source>
</evidence>
<evidence type="ECO:0000256" key="6">
    <source>
        <dbReference type="ARBA" id="ARBA00023125"/>
    </source>
</evidence>
<keyword evidence="2 7" id="KW-0963">Cytoplasm</keyword>
<dbReference type="AlphaFoldDB" id="A0A1H8ZRF3"/>
<feature type="coiled-coil region" evidence="7">
    <location>
        <begin position="398"/>
        <end position="501"/>
    </location>
</feature>
<proteinExistence type="inferred from homology"/>
<gene>
    <name evidence="7" type="primary">smc</name>
    <name evidence="10" type="ORF">SAMN05216548_101222</name>
</gene>
<dbReference type="InterPro" id="IPR027417">
    <property type="entry name" value="P-loop_NTPase"/>
</dbReference>
<keyword evidence="5 7" id="KW-0175">Coiled coil</keyword>
<comment type="subunit">
    <text evidence="7">Homodimer.</text>
</comment>
<dbReference type="GO" id="GO:0030261">
    <property type="term" value="P:chromosome condensation"/>
    <property type="evidence" value="ECO:0007669"/>
    <property type="project" value="InterPro"/>
</dbReference>
<evidence type="ECO:0000256" key="7">
    <source>
        <dbReference type="HAMAP-Rule" id="MF_01894"/>
    </source>
</evidence>
<dbReference type="PIRSF" id="PIRSF005719">
    <property type="entry name" value="SMC"/>
    <property type="match status" value="1"/>
</dbReference>
<feature type="compositionally biased region" description="Basic and acidic residues" evidence="8">
    <location>
        <begin position="667"/>
        <end position="677"/>
    </location>
</feature>
<feature type="coiled-coil region" evidence="7">
    <location>
        <begin position="936"/>
        <end position="991"/>
    </location>
</feature>
<dbReference type="RefSeq" id="WP_092494743.1">
    <property type="nucleotide sequence ID" value="NZ_FOFG01000001.1"/>
</dbReference>
<comment type="domain">
    <text evidence="7">Contains large globular domains required for ATP hydrolysis at each terminus and a third globular domain forming a flexible hinge near the middle of the molecule. These domains are separated by coiled-coil structures.</text>
</comment>
<dbReference type="GO" id="GO:0005737">
    <property type="term" value="C:cytoplasm"/>
    <property type="evidence" value="ECO:0007669"/>
    <property type="project" value="UniProtKB-SubCell"/>
</dbReference>
<dbReference type="InterPro" id="IPR036277">
    <property type="entry name" value="SMC_hinge_sf"/>
</dbReference>
<sequence>MKFTGLRILGFKTFVEPTQVPIEPGLTGIIGPNGCGKSNLVEALRFVMGESSYKALRGSGMDDVIFSGSGKRPSRNNAEVTLYADREGVRSASIAPDADALEISRKIERELGSTYRVNGREVRARDVQLLFADVASGARSSAMVRQGQIAELIAAKPTQRRSILEDAAGISGLHSRRNEAEGRLKAAETNLERLDDVMSEIAGQLDGLKRQARQAVRYRNLSDEIRKTEAALFLVRWQAACARVGEAEAVLSSLSADVATATAAQAEAARNEAVSASRLPSLREKAAGARAAVHRLRSFREELDREETRQKERRAELRQRRTQAVSDLAHETEIEDEAKAAAGQIDAEEERLVAERAGLKDRMTEATGHSDQAALQLREGETALAGATAALASAAAERAARKRALSEAEAKLSRLKSEGESARRECAKIEAERASDTALEQAKARFATAEEALAGLEASQQALETGLAEARQAEQRARPAKDEADRALAALQTEARTLSRMLEAERPGRFAPVIDALDVDEGYEQALVAALGDDLEASLDPAAPSHWGPVAKGWLDRNLPADTDCLADHVRGPDVLARRLKQVAVIDDAQAEALVEQLWPGQRLVSREGGLWRWDGFRVRAGAPTAAARRLEQKNRLSALIGEIRSAQDKVKEAGEAFEAARQARASAERGEQENRNASRSARQALDAARAHLAEAERRAGRFGERLSALAAALARIEADTARAEADLATAREALDATPETPALEEARRAALSQVEQLRLKAGEARLALDRLTGEDRVAERRLGDLAADRERWKQRVARATTRVAELTERLTGLDTEIFTLDREPELFDERRRKLLTETGTAELAAQLASEAANNAEKAHKQAVEKAREALENLSRAREKRARDEERAESARQRRDEITAQIHGAFGKAPQELAAIADLRHDSAPLPEPAGLEARIERLKSEREKLGIVNLRAEEEAAEIDTRLATMTSERGDVEAAIRRLRQGIQDLNREGRERLLAAFTEVDAHFRSLFTHLFGGGTAELALTESDDPLDAGLEIIARPPGKKPQIMTLLSGGEQALTAMSLIFAVFLTNPSPLCVLDEVDAPLDDANVERFCALLEDMRKRTETRFLVITHNPITMAHMDRLFGVTMAERGVSQLVSVDLETAEAFREAS</sequence>
<dbReference type="GO" id="GO:0016887">
    <property type="term" value="F:ATP hydrolysis activity"/>
    <property type="evidence" value="ECO:0007669"/>
    <property type="project" value="InterPro"/>
</dbReference>
<comment type="similarity">
    <text evidence="7">Belongs to the SMC family.</text>
</comment>
<dbReference type="GO" id="GO:0003677">
    <property type="term" value="F:DNA binding"/>
    <property type="evidence" value="ECO:0007669"/>
    <property type="project" value="UniProtKB-UniRule"/>
</dbReference>
<feature type="coiled-coil region" evidence="7">
    <location>
        <begin position="170"/>
        <end position="211"/>
    </location>
</feature>
<evidence type="ECO:0000313" key="11">
    <source>
        <dbReference type="Proteomes" id="UP000199647"/>
    </source>
</evidence>
<dbReference type="OrthoDB" id="9808768at2"/>
<protein>
    <recommendedName>
        <fullName evidence="7">Chromosome partition protein Smc</fullName>
    </recommendedName>
</protein>
<organism evidence="10 11">
    <name type="scientific">Faunimonas pinastri</name>
    <dbReference type="NCBI Taxonomy" id="1855383"/>
    <lineage>
        <taxon>Bacteria</taxon>
        <taxon>Pseudomonadati</taxon>
        <taxon>Pseudomonadota</taxon>
        <taxon>Alphaproteobacteria</taxon>
        <taxon>Hyphomicrobiales</taxon>
        <taxon>Afifellaceae</taxon>
        <taxon>Faunimonas</taxon>
    </lineage>
</organism>
<comment type="function">
    <text evidence="7">Required for chromosome condensation and partitioning.</text>
</comment>